<dbReference type="PRINTS" id="PR01590">
    <property type="entry name" value="HTHFIS"/>
</dbReference>
<name>A0A3B1BRR0_9ZZZZ</name>
<evidence type="ECO:0000256" key="1">
    <source>
        <dbReference type="ARBA" id="ARBA00022741"/>
    </source>
</evidence>
<dbReference type="InterPro" id="IPR003593">
    <property type="entry name" value="AAA+_ATPase"/>
</dbReference>
<dbReference type="InterPro" id="IPR025943">
    <property type="entry name" value="Sigma_54_int_dom_ATP-bd_2"/>
</dbReference>
<dbReference type="Pfam" id="PF00072">
    <property type="entry name" value="Response_reg"/>
    <property type="match status" value="1"/>
</dbReference>
<evidence type="ECO:0000256" key="4">
    <source>
        <dbReference type="ARBA" id="ARBA00023125"/>
    </source>
</evidence>
<dbReference type="Pfam" id="PF00158">
    <property type="entry name" value="Sigma54_activat"/>
    <property type="match status" value="1"/>
</dbReference>
<dbReference type="PROSITE" id="PS50045">
    <property type="entry name" value="SIGMA54_INTERACT_4"/>
    <property type="match status" value="1"/>
</dbReference>
<feature type="domain" description="Response regulatory" evidence="7">
    <location>
        <begin position="5"/>
        <end position="119"/>
    </location>
</feature>
<dbReference type="GO" id="GO:0000160">
    <property type="term" value="P:phosphorelay signal transduction system"/>
    <property type="evidence" value="ECO:0007669"/>
    <property type="project" value="InterPro"/>
</dbReference>
<sequence>MVLPQIIVVDDELAIRQVLSSNLAKEGYSVENYGDADSAFERLSKGDVDIAVCDIRMPGMSGIELMERVLKSGIDTSFLLMTAHASIDTAIDAMRLGAFDYMIKPVHTEEVLHQIKQICDLRGLRTENELLRSLVLGGSEDECVLDSEPIHELHRMVDKVASTDSTVLITGESGTGKGVIARRIHKLSERFNAPFIPVNCGSIAENLMESEFFGHVKGAFTGADRAKKGLFLEANKGTIFLDEIGELPLNLQVKLLHVLESKEVRAVGSEKVRKIDVRIVTATNRDLGDMVSRGEFREDLYFRLNVFHIHIPPLRERQADILKLARFFMRRDAYKFAKGKQLSLEPDVENALLGYNWPGNVREVENIIARALILADGDSITVDELPSHVTKVLAGYEAANAIKAGLSLKEQVKIFEHNLIMRTINEKDGDRSAAARKLGIGTSTLYRKLDEFE</sequence>
<dbReference type="PROSITE" id="PS50110">
    <property type="entry name" value="RESPONSE_REGULATORY"/>
    <property type="match status" value="1"/>
</dbReference>
<dbReference type="SMART" id="SM00448">
    <property type="entry name" value="REC"/>
    <property type="match status" value="1"/>
</dbReference>
<dbReference type="InterPro" id="IPR027417">
    <property type="entry name" value="P-loop_NTPase"/>
</dbReference>
<dbReference type="Gene3D" id="1.10.10.60">
    <property type="entry name" value="Homeodomain-like"/>
    <property type="match status" value="1"/>
</dbReference>
<dbReference type="SUPFAM" id="SSF46689">
    <property type="entry name" value="Homeodomain-like"/>
    <property type="match status" value="1"/>
</dbReference>
<accession>A0A3B1BRR0</accession>
<dbReference type="Gene3D" id="3.40.50.300">
    <property type="entry name" value="P-loop containing nucleotide triphosphate hydrolases"/>
    <property type="match status" value="1"/>
</dbReference>
<dbReference type="Pfam" id="PF25601">
    <property type="entry name" value="AAA_lid_14"/>
    <property type="match status" value="1"/>
</dbReference>
<organism evidence="8">
    <name type="scientific">hydrothermal vent metagenome</name>
    <dbReference type="NCBI Taxonomy" id="652676"/>
    <lineage>
        <taxon>unclassified sequences</taxon>
        <taxon>metagenomes</taxon>
        <taxon>ecological metagenomes</taxon>
    </lineage>
</organism>
<dbReference type="CDD" id="cd00009">
    <property type="entry name" value="AAA"/>
    <property type="match status" value="1"/>
</dbReference>
<keyword evidence="4" id="KW-0238">DNA-binding</keyword>
<dbReference type="PANTHER" id="PTHR32071:SF117">
    <property type="entry name" value="PTS-DEPENDENT DIHYDROXYACETONE KINASE OPERON REGULATORY PROTEIN-RELATED"/>
    <property type="match status" value="1"/>
</dbReference>
<evidence type="ECO:0000256" key="2">
    <source>
        <dbReference type="ARBA" id="ARBA00022840"/>
    </source>
</evidence>
<evidence type="ECO:0000259" key="7">
    <source>
        <dbReference type="PROSITE" id="PS50110"/>
    </source>
</evidence>
<evidence type="ECO:0000259" key="6">
    <source>
        <dbReference type="PROSITE" id="PS50045"/>
    </source>
</evidence>
<dbReference type="PANTHER" id="PTHR32071">
    <property type="entry name" value="TRANSCRIPTIONAL REGULATORY PROTEIN"/>
    <property type="match status" value="1"/>
</dbReference>
<keyword evidence="2" id="KW-0067">ATP-binding</keyword>
<feature type="domain" description="Sigma-54 factor interaction" evidence="6">
    <location>
        <begin position="143"/>
        <end position="373"/>
    </location>
</feature>
<dbReference type="InterPro" id="IPR058031">
    <property type="entry name" value="AAA_lid_NorR"/>
</dbReference>
<dbReference type="PROSITE" id="PS00675">
    <property type="entry name" value="SIGMA54_INTERACT_1"/>
    <property type="match status" value="1"/>
</dbReference>
<dbReference type="PROSITE" id="PS00676">
    <property type="entry name" value="SIGMA54_INTERACT_2"/>
    <property type="match status" value="1"/>
</dbReference>
<dbReference type="Pfam" id="PF02954">
    <property type="entry name" value="HTH_8"/>
    <property type="match status" value="1"/>
</dbReference>
<evidence type="ECO:0000256" key="5">
    <source>
        <dbReference type="ARBA" id="ARBA00023163"/>
    </source>
</evidence>
<protein>
    <submittedName>
        <fullName evidence="8">Signal-transduction regulatory protein FlgR</fullName>
    </submittedName>
</protein>
<dbReference type="EMBL" id="UOFZ01000113">
    <property type="protein sequence ID" value="VAX13350.1"/>
    <property type="molecule type" value="Genomic_DNA"/>
</dbReference>
<dbReference type="FunFam" id="3.40.50.300:FF:000006">
    <property type="entry name" value="DNA-binding transcriptional regulator NtrC"/>
    <property type="match status" value="1"/>
</dbReference>
<dbReference type="GO" id="GO:0043565">
    <property type="term" value="F:sequence-specific DNA binding"/>
    <property type="evidence" value="ECO:0007669"/>
    <property type="project" value="InterPro"/>
</dbReference>
<dbReference type="InterPro" id="IPR001789">
    <property type="entry name" value="Sig_transdc_resp-reg_receiver"/>
</dbReference>
<evidence type="ECO:0000256" key="3">
    <source>
        <dbReference type="ARBA" id="ARBA00023015"/>
    </source>
</evidence>
<dbReference type="AlphaFoldDB" id="A0A3B1BRR0"/>
<dbReference type="SMART" id="SM00382">
    <property type="entry name" value="AAA"/>
    <property type="match status" value="1"/>
</dbReference>
<dbReference type="InterPro" id="IPR009057">
    <property type="entry name" value="Homeodomain-like_sf"/>
</dbReference>
<keyword evidence="1" id="KW-0547">Nucleotide-binding</keyword>
<dbReference type="InterPro" id="IPR002078">
    <property type="entry name" value="Sigma_54_int"/>
</dbReference>
<dbReference type="InterPro" id="IPR011006">
    <property type="entry name" value="CheY-like_superfamily"/>
</dbReference>
<reference evidence="8" key="1">
    <citation type="submission" date="2018-06" db="EMBL/GenBank/DDBJ databases">
        <authorList>
            <person name="Zhirakovskaya E."/>
        </authorList>
    </citation>
    <scope>NUCLEOTIDE SEQUENCE</scope>
</reference>
<dbReference type="InterPro" id="IPR025662">
    <property type="entry name" value="Sigma_54_int_dom_ATP-bd_1"/>
</dbReference>
<dbReference type="InterPro" id="IPR002197">
    <property type="entry name" value="HTH_Fis"/>
</dbReference>
<dbReference type="SUPFAM" id="SSF52540">
    <property type="entry name" value="P-loop containing nucleoside triphosphate hydrolases"/>
    <property type="match status" value="1"/>
</dbReference>
<dbReference type="Gene3D" id="3.40.50.2300">
    <property type="match status" value="1"/>
</dbReference>
<keyword evidence="3" id="KW-0805">Transcription regulation</keyword>
<keyword evidence="5" id="KW-0804">Transcription</keyword>
<dbReference type="GO" id="GO:0006355">
    <property type="term" value="P:regulation of DNA-templated transcription"/>
    <property type="evidence" value="ECO:0007669"/>
    <property type="project" value="InterPro"/>
</dbReference>
<evidence type="ECO:0000313" key="8">
    <source>
        <dbReference type="EMBL" id="VAX13350.1"/>
    </source>
</evidence>
<gene>
    <name evidence="8" type="ORF">MNBD_GAMMA24-2087</name>
</gene>
<dbReference type="Gene3D" id="1.10.8.60">
    <property type="match status" value="1"/>
</dbReference>
<dbReference type="GO" id="GO:0005524">
    <property type="term" value="F:ATP binding"/>
    <property type="evidence" value="ECO:0007669"/>
    <property type="project" value="UniProtKB-KW"/>
</dbReference>
<dbReference type="SUPFAM" id="SSF52172">
    <property type="entry name" value="CheY-like"/>
    <property type="match status" value="1"/>
</dbReference>
<proteinExistence type="predicted"/>